<proteinExistence type="predicted"/>
<evidence type="ECO:0000313" key="6">
    <source>
        <dbReference type="Proteomes" id="UP000215145"/>
    </source>
</evidence>
<comment type="caution">
    <text evidence="5">The sequence shown here is derived from an EMBL/GenBank/DDBJ whole genome shotgun (WGS) entry which is preliminary data.</text>
</comment>
<feature type="domain" description="Helicase C-terminal" evidence="4">
    <location>
        <begin position="936"/>
        <end position="1093"/>
    </location>
</feature>
<dbReference type="RefSeq" id="WP_089523878.1">
    <property type="nucleotide sequence ID" value="NZ_NMUQ01000001.1"/>
</dbReference>
<evidence type="ECO:0000259" key="3">
    <source>
        <dbReference type="PROSITE" id="PS51192"/>
    </source>
</evidence>
<feature type="compositionally biased region" description="Basic and acidic residues" evidence="2">
    <location>
        <begin position="111"/>
        <end position="134"/>
    </location>
</feature>
<keyword evidence="5" id="KW-0347">Helicase</keyword>
<accession>A0A229P3C7</accession>
<keyword evidence="5" id="KW-0067">ATP-binding</keyword>
<evidence type="ECO:0000256" key="2">
    <source>
        <dbReference type="SAM" id="MobiDB-lite"/>
    </source>
</evidence>
<keyword evidence="5" id="KW-0547">Nucleotide-binding</keyword>
<dbReference type="Pfam" id="PF00176">
    <property type="entry name" value="SNF2-rel_dom"/>
    <property type="match status" value="1"/>
</dbReference>
<dbReference type="PANTHER" id="PTHR10799">
    <property type="entry name" value="SNF2/RAD54 HELICASE FAMILY"/>
    <property type="match status" value="1"/>
</dbReference>
<dbReference type="Pfam" id="PF00271">
    <property type="entry name" value="Helicase_C"/>
    <property type="match status" value="1"/>
</dbReference>
<dbReference type="PROSITE" id="PS51194">
    <property type="entry name" value="HELICASE_CTER"/>
    <property type="match status" value="1"/>
</dbReference>
<protein>
    <submittedName>
        <fullName evidence="5">Helicase SNF</fullName>
    </submittedName>
</protein>
<dbReference type="InterPro" id="IPR013663">
    <property type="entry name" value="Helicase_SWF/SNF/SWI_bac"/>
</dbReference>
<dbReference type="Pfam" id="PF08455">
    <property type="entry name" value="SNF2_assoc"/>
    <property type="match status" value="1"/>
</dbReference>
<dbReference type="InterPro" id="IPR027417">
    <property type="entry name" value="P-loop_NTPase"/>
</dbReference>
<dbReference type="InterPro" id="IPR038718">
    <property type="entry name" value="SNF2-like_sf"/>
</dbReference>
<dbReference type="GO" id="GO:0004386">
    <property type="term" value="F:helicase activity"/>
    <property type="evidence" value="ECO:0007669"/>
    <property type="project" value="UniProtKB-KW"/>
</dbReference>
<dbReference type="InterPro" id="IPR001650">
    <property type="entry name" value="Helicase_C-like"/>
</dbReference>
<name>A0A229P3C7_9BACL</name>
<dbReference type="SMART" id="SM00487">
    <property type="entry name" value="DEXDc"/>
    <property type="match status" value="1"/>
</dbReference>
<feature type="region of interest" description="Disordered" evidence="2">
    <location>
        <begin position="100"/>
        <end position="134"/>
    </location>
</feature>
<organism evidence="5 6">
    <name type="scientific">Paenibacillus herberti</name>
    <dbReference type="NCBI Taxonomy" id="1619309"/>
    <lineage>
        <taxon>Bacteria</taxon>
        <taxon>Bacillati</taxon>
        <taxon>Bacillota</taxon>
        <taxon>Bacilli</taxon>
        <taxon>Bacillales</taxon>
        <taxon>Paenibacillaceae</taxon>
        <taxon>Paenibacillus</taxon>
    </lineage>
</organism>
<evidence type="ECO:0000313" key="5">
    <source>
        <dbReference type="EMBL" id="OXM16796.1"/>
    </source>
</evidence>
<dbReference type="EMBL" id="NMUQ01000001">
    <property type="protein sequence ID" value="OXM16796.1"/>
    <property type="molecule type" value="Genomic_DNA"/>
</dbReference>
<dbReference type="OrthoDB" id="9760715at2"/>
<sequence length="1106" mass="124084">MQKEQWSESEIQLRCGKLSSRKGKELAADGLVVIQEWLPGADRLSADILGKDAARVELAFGKHGLTEASCSSCPSLGSYDKSCKHIAAALYAVRQREQGMPRAAAQNGGADADHGDHADHADQGERLHRSEKQTEPVPAALANVMAAFTNRQRADSALIRPALFDQRETLGMRLKFQPRVMRETLLLAVSLNVFVEGGWQPIYRLRSFLERVTEGRAATITRRSAYDPERHRFAEGTAALIRQLGRIVSTEKLLRSEADGLNGLRREELLEIPPAEWPSLSRLAEVCSEARLRQGEHEQSFAPDRTGSMGISFELSSGLKGGGVLAAEGLDELLVLDAYGIVLQRGKLHECGGEICGRLAALQQLFRASSNAGISLNRDQLEELSRHVLPGLGRLAEVRLSGSMAERIEHPPLKAKLYLDRVRDRLLADLEFQYGEEMFRPFQQEERRATGKLLVRDCEKEYDILELMGEGRMSLTERGCFLDGEEDEFHFLYTVLPRLEEFVQVYATTAVKTRLHVQAQPPIIRVYPDERTDWLEFRFELDGVPESEIRAVLLSLEEKRPYYRLRNGSLLPLQSEAYQEMIRYINETGFTYADKTSYGYRMPAPAGVPLLEAAASSPVVHTSEQAKQLLQTLKGAGQANYPLPAQLDDVMRDYQKAGYQWMKTLAAYRFGGILADEMGLGKTLQAIAFMMSLLPEIRAERRPVLVVCPSSLVYNWAAELERFAPNMRVLIPDGAKKERLRKLDSIKEVDIVVASYPQLRLDGEAYAAYPYTALILDEAQSIKNESTLTAKAVTQVSAEYKFALTGTPVENHAADLWSIFHAVFPRLLGSKKQFEELRREELAARVRPFLLRRLKSSVLAELPDKIETLQSAELLPEQKKLYAAYLVQLQQETLKHIDKDELEQNRIRILAGITRLRQICGHPGLFVEDYAGGSAKLEQLVGLVKDALESGRRPLVFSQFTTMLGIIRRRLEDSGLDCFQLDGSTPVRDRVPMCRRFNEGERDVFLLSLKAGGTGLNLTGADTVILYDLWWNPAVEQQAMDRAHRMGQKRVVHVIRLLARGTIEAKMHQLQQRKQGLMEELVQPGGMESDGLSDAELRELLGLAGQ</sequence>
<reference evidence="5 6" key="1">
    <citation type="submission" date="2017-07" db="EMBL/GenBank/DDBJ databases">
        <title>Paenibacillus herberti R33 genome sequencing and assembly.</title>
        <authorList>
            <person name="Su W."/>
        </authorList>
    </citation>
    <scope>NUCLEOTIDE SEQUENCE [LARGE SCALE GENOMIC DNA]</scope>
    <source>
        <strain evidence="5 6">R33</strain>
    </source>
</reference>
<evidence type="ECO:0000256" key="1">
    <source>
        <dbReference type="ARBA" id="ARBA00022801"/>
    </source>
</evidence>
<feature type="domain" description="Helicase ATP-binding" evidence="3">
    <location>
        <begin position="663"/>
        <end position="826"/>
    </location>
</feature>
<dbReference type="CDD" id="cd18793">
    <property type="entry name" value="SF2_C_SNF"/>
    <property type="match status" value="1"/>
</dbReference>
<keyword evidence="6" id="KW-1185">Reference proteome</keyword>
<dbReference type="Gene3D" id="3.40.50.10810">
    <property type="entry name" value="Tandem AAA-ATPase domain"/>
    <property type="match status" value="1"/>
</dbReference>
<keyword evidence="1" id="KW-0378">Hydrolase</keyword>
<dbReference type="Gene3D" id="3.40.50.300">
    <property type="entry name" value="P-loop containing nucleotide triphosphate hydrolases"/>
    <property type="match status" value="1"/>
</dbReference>
<dbReference type="InterPro" id="IPR014001">
    <property type="entry name" value="Helicase_ATP-bd"/>
</dbReference>
<dbReference type="SMART" id="SM00490">
    <property type="entry name" value="HELICc"/>
    <property type="match status" value="1"/>
</dbReference>
<dbReference type="InterPro" id="IPR000330">
    <property type="entry name" value="SNF2_N"/>
</dbReference>
<gene>
    <name evidence="5" type="ORF">CGZ75_09115</name>
</gene>
<dbReference type="Proteomes" id="UP000215145">
    <property type="component" value="Unassembled WGS sequence"/>
</dbReference>
<dbReference type="InterPro" id="IPR049730">
    <property type="entry name" value="SNF2/RAD54-like_C"/>
</dbReference>
<dbReference type="PROSITE" id="PS51192">
    <property type="entry name" value="HELICASE_ATP_BIND_1"/>
    <property type="match status" value="1"/>
</dbReference>
<dbReference type="SUPFAM" id="SSF52540">
    <property type="entry name" value="P-loop containing nucleoside triphosphate hydrolases"/>
    <property type="match status" value="2"/>
</dbReference>
<dbReference type="AlphaFoldDB" id="A0A229P3C7"/>
<dbReference type="GO" id="GO:0005524">
    <property type="term" value="F:ATP binding"/>
    <property type="evidence" value="ECO:0007669"/>
    <property type="project" value="InterPro"/>
</dbReference>
<dbReference type="GO" id="GO:0016787">
    <property type="term" value="F:hydrolase activity"/>
    <property type="evidence" value="ECO:0007669"/>
    <property type="project" value="UniProtKB-KW"/>
</dbReference>
<evidence type="ECO:0000259" key="4">
    <source>
        <dbReference type="PROSITE" id="PS51194"/>
    </source>
</evidence>